<dbReference type="AlphaFoldDB" id="A0A084GIR9"/>
<keyword evidence="2" id="KW-0560">Oxidoreductase</keyword>
<dbReference type="InterPro" id="IPR029039">
    <property type="entry name" value="Flavoprotein-like_sf"/>
</dbReference>
<dbReference type="Pfam" id="PF02525">
    <property type="entry name" value="Flavodoxin_2"/>
    <property type="match status" value="1"/>
</dbReference>
<evidence type="ECO:0000256" key="1">
    <source>
        <dbReference type="ARBA" id="ARBA00006252"/>
    </source>
</evidence>
<proteinExistence type="inferred from homology"/>
<dbReference type="SUPFAM" id="SSF52218">
    <property type="entry name" value="Flavoproteins"/>
    <property type="match status" value="1"/>
</dbReference>
<dbReference type="STRING" id="246786.GS18_0220535"/>
<dbReference type="PANTHER" id="PTHR10204:SF34">
    <property type="entry name" value="NAD(P)H DEHYDROGENASE [QUINONE] 1 ISOFORM 1"/>
    <property type="match status" value="1"/>
</dbReference>
<reference evidence="4 5" key="1">
    <citation type="journal article" date="2005" name="Int. J. Syst. Evol. Microbiol.">
        <title>Bacillus cibi sp. nov., isolated from jeotgal, a traditional Korean fermented seafood.</title>
        <authorList>
            <person name="Yoon J.H."/>
            <person name="Lee C.H."/>
            <person name="Oh T.K."/>
        </authorList>
    </citation>
    <scope>NUCLEOTIDE SEQUENCE [LARGE SCALE GENOMIC DNA]</scope>
    <source>
        <strain evidence="4 5">DSM 16189</strain>
    </source>
</reference>
<dbReference type="GO" id="GO:0005829">
    <property type="term" value="C:cytosol"/>
    <property type="evidence" value="ECO:0007669"/>
    <property type="project" value="TreeGrafter"/>
</dbReference>
<accession>A0A084GIR9</accession>
<dbReference type="InterPro" id="IPR003680">
    <property type="entry name" value="Flavodoxin_fold"/>
</dbReference>
<dbReference type="InterPro" id="IPR051545">
    <property type="entry name" value="NAD(P)H_dehydrogenase_qn"/>
</dbReference>
<name>A0A084GIR9_METID</name>
<dbReference type="Gene3D" id="3.40.50.360">
    <property type="match status" value="1"/>
</dbReference>
<gene>
    <name evidence="4" type="ORF">GS18_0220535</name>
</gene>
<evidence type="ECO:0000256" key="2">
    <source>
        <dbReference type="ARBA" id="ARBA00023002"/>
    </source>
</evidence>
<evidence type="ECO:0000313" key="5">
    <source>
        <dbReference type="Proteomes" id="UP000028549"/>
    </source>
</evidence>
<feature type="domain" description="Flavodoxin-like fold" evidence="3">
    <location>
        <begin position="1"/>
        <end position="186"/>
    </location>
</feature>
<dbReference type="RefSeq" id="WP_029567222.1">
    <property type="nucleotide sequence ID" value="NZ_JBBJSM010000011.1"/>
</dbReference>
<protein>
    <recommendedName>
        <fullName evidence="3">Flavodoxin-like fold domain-containing protein</fullName>
    </recommendedName>
</protein>
<dbReference type="OrthoDB" id="9798454at2"/>
<organism evidence="4 5">
    <name type="scientific">Metabacillus indicus</name>
    <name type="common">Bacillus indicus</name>
    <dbReference type="NCBI Taxonomy" id="246786"/>
    <lineage>
        <taxon>Bacteria</taxon>
        <taxon>Bacillati</taxon>
        <taxon>Bacillota</taxon>
        <taxon>Bacilli</taxon>
        <taxon>Bacillales</taxon>
        <taxon>Bacillaceae</taxon>
        <taxon>Metabacillus</taxon>
    </lineage>
</organism>
<comment type="similarity">
    <text evidence="1">Belongs to the NAD(P)H dehydrogenase (quinone) family.</text>
</comment>
<evidence type="ECO:0000313" key="4">
    <source>
        <dbReference type="EMBL" id="KEZ47231.1"/>
    </source>
</evidence>
<dbReference type="Proteomes" id="UP000028549">
    <property type="component" value="Unassembled WGS sequence"/>
</dbReference>
<dbReference type="EMBL" id="JNVC02000024">
    <property type="protein sequence ID" value="KEZ47231.1"/>
    <property type="molecule type" value="Genomic_DNA"/>
</dbReference>
<sequence length="196" mass="22645">MNVLIILAHPNPESYNAAICDAAEQEFKDKQYNVRKRDLYRMNFNPVLTENSYSHFYQDKIPADIQAEQKDITWADFLVFVYPTWWSGMPAIMKGYFDRVFTNGFAFRYSDEGPVGLLKGKQALIFQTTGLPEKVLKPPQITMAMQAAFDIGIMDFCGIEVLAHKFLYSVEYIDEETRKVMLNEVKEVVEMVGQQQ</sequence>
<dbReference type="GO" id="GO:0003955">
    <property type="term" value="F:NAD(P)H dehydrogenase (quinone) activity"/>
    <property type="evidence" value="ECO:0007669"/>
    <property type="project" value="TreeGrafter"/>
</dbReference>
<comment type="caution">
    <text evidence="4">The sequence shown here is derived from an EMBL/GenBank/DDBJ whole genome shotgun (WGS) entry which is preliminary data.</text>
</comment>
<evidence type="ECO:0000259" key="3">
    <source>
        <dbReference type="Pfam" id="PF02525"/>
    </source>
</evidence>
<dbReference type="PANTHER" id="PTHR10204">
    <property type="entry name" value="NAD P H OXIDOREDUCTASE-RELATED"/>
    <property type="match status" value="1"/>
</dbReference>
<keyword evidence="5" id="KW-1185">Reference proteome</keyword>